<reference evidence="6 7" key="1">
    <citation type="submission" date="2019-08" db="EMBL/GenBank/DDBJ databases">
        <title>Draft Genome Sequence of Halomonas eurihalina Isolated from Preserved Hide-surface.</title>
        <authorList>
            <person name="Hussain S.A."/>
            <person name="Xu A."/>
            <person name="Sarker M."/>
            <person name="Sommers C."/>
        </authorList>
    </citation>
    <scope>NUCLEOTIDE SEQUENCE [LARGE SCALE GENOMIC DNA]</scope>
    <source>
        <strain evidence="6 7">MS1</strain>
    </source>
</reference>
<dbReference type="GO" id="GO:0005975">
    <property type="term" value="P:carbohydrate metabolic process"/>
    <property type="evidence" value="ECO:0007669"/>
    <property type="project" value="InterPro"/>
</dbReference>
<dbReference type="Pfam" id="PF21365">
    <property type="entry name" value="Glyco_hydro_31_3rd"/>
    <property type="match status" value="1"/>
</dbReference>
<dbReference type="GO" id="GO:0030246">
    <property type="term" value="F:carbohydrate binding"/>
    <property type="evidence" value="ECO:0007669"/>
    <property type="project" value="InterPro"/>
</dbReference>
<evidence type="ECO:0000259" key="5">
    <source>
        <dbReference type="Pfam" id="PF21365"/>
    </source>
</evidence>
<comment type="similarity">
    <text evidence="1 2">Belongs to the glycosyl hydrolase 31 family.</text>
</comment>
<dbReference type="InterPro" id="IPR000322">
    <property type="entry name" value="Glyco_hydro_31_TIM"/>
</dbReference>
<protein>
    <submittedName>
        <fullName evidence="6">Glycoside hydrolase family 31 protein</fullName>
    </submittedName>
</protein>
<evidence type="ECO:0000259" key="4">
    <source>
        <dbReference type="Pfam" id="PF13802"/>
    </source>
</evidence>
<feature type="domain" description="Glycoside hydrolase family 31 TIM barrel" evidence="3">
    <location>
        <begin position="261"/>
        <end position="585"/>
    </location>
</feature>
<dbReference type="PANTHER" id="PTHR22762">
    <property type="entry name" value="ALPHA-GLUCOSIDASE"/>
    <property type="match status" value="1"/>
</dbReference>
<dbReference type="Pfam" id="PF13802">
    <property type="entry name" value="Gal_mutarotas_2"/>
    <property type="match status" value="1"/>
</dbReference>
<dbReference type="OrthoDB" id="176168at2"/>
<dbReference type="Proteomes" id="UP000324260">
    <property type="component" value="Unassembled WGS sequence"/>
</dbReference>
<evidence type="ECO:0000259" key="3">
    <source>
        <dbReference type="Pfam" id="PF01055"/>
    </source>
</evidence>
<dbReference type="AlphaFoldDB" id="A0A5D9CWW6"/>
<keyword evidence="2" id="KW-0326">Glycosidase</keyword>
<comment type="caution">
    <text evidence="6">The sequence shown here is derived from an EMBL/GenBank/DDBJ whole genome shotgun (WGS) entry which is preliminary data.</text>
</comment>
<proteinExistence type="inferred from homology"/>
<dbReference type="InterPro" id="IPR025887">
    <property type="entry name" value="Glyco_hydro_31_N_dom"/>
</dbReference>
<evidence type="ECO:0000313" key="7">
    <source>
        <dbReference type="Proteomes" id="UP000324260"/>
    </source>
</evidence>
<feature type="domain" description="Glycosyl hydrolase family 31 C-terminal" evidence="5">
    <location>
        <begin position="595"/>
        <end position="682"/>
    </location>
</feature>
<evidence type="ECO:0000313" key="6">
    <source>
        <dbReference type="EMBL" id="TZG35653.1"/>
    </source>
</evidence>
<sequence length="789" mass="89051">MRFLSDWSLEAVDPDRLVLNAGDRKVVVFVFGETLFRIFVYRHDMPRPTRTWSIDPDGTLAWEGRERLSGEGFTPPAWRLTEHEDGISVESERLKLVIARPFKLSWYALTDGEWTPIAEDRPTGGVAVARRGNGVEHYLRRYDDERYYGLGEKSGDLERSERRFEMRTLDAMGYRAETTDPLYKHVPFTITRRGDGLAYGLFYDNLATSRIDLGNELDNYHAPYRAFRAEDGDLDLWFMLGERVLDVVKEFTRLTGGVAFGPKWSFGYSGSTMHYTDAPNAQERLGEFITLCREHDIPCDSFQLSSGYSSIGDKRYVFTWNRDKVPDPAAMVKAFREAGMHLIANIKPCLLTDHPAYDDAAERRLFVTDSDTGDAEVSPFWDANGSHLDFTRQATVDWWKGNVDEKLLALGIDSTWNDNNEFEIVDREARLDGFGDPLPASVAKPVLSLLMVRASQEAQLAHAPSRRPFLITRSGGPGLQRYAQTWSGDNRTEWPTLRYNQRMGLGLALSGISNVGHDVGGFSGPRPDPELFVRWVQNGVMHPRFTIHSWNDDGTVNEPWMYPEVLDAVRDAIRLRYRLLPYLYTVAWRAHTELEPMIRPTFLDHEDDPATFEENDEFLLGEELLVATVVEPGARTRQLHLPDNGCGWYAFEGGAWLAGGRELVVDAPLEHLPLFVRAGGIVATSDRLAHVDPAQDDVRALRIYPFVESGSRTVLLFDDDGESTLGEGGGTLVTHVTLSCDAKAIRLDWQHEGDYRPAYQGFRIELPSGDPRPLYVNGCKVAPGESCPL</sequence>
<dbReference type="SUPFAM" id="SSF51445">
    <property type="entry name" value="(Trans)glycosidases"/>
    <property type="match status" value="1"/>
</dbReference>
<dbReference type="Gene3D" id="2.60.40.1180">
    <property type="entry name" value="Golgi alpha-mannosidase II"/>
    <property type="match status" value="1"/>
</dbReference>
<dbReference type="Gene3D" id="2.60.40.1760">
    <property type="entry name" value="glycosyl hydrolase (family 31)"/>
    <property type="match status" value="1"/>
</dbReference>
<gene>
    <name evidence="6" type="ORF">FZZ93_12765</name>
</gene>
<dbReference type="InterPro" id="IPR011013">
    <property type="entry name" value="Gal_mutarotase_sf_dom"/>
</dbReference>
<dbReference type="CDD" id="cd06599">
    <property type="entry name" value="GH31_glycosidase_Aec37"/>
    <property type="match status" value="1"/>
</dbReference>
<dbReference type="InterPro" id="IPR013780">
    <property type="entry name" value="Glyco_hydro_b"/>
</dbReference>
<keyword evidence="2 6" id="KW-0378">Hydrolase</keyword>
<dbReference type="CDD" id="cd14752">
    <property type="entry name" value="GH31_N"/>
    <property type="match status" value="1"/>
</dbReference>
<dbReference type="GO" id="GO:0004553">
    <property type="term" value="F:hydrolase activity, hydrolyzing O-glycosyl compounds"/>
    <property type="evidence" value="ECO:0007669"/>
    <property type="project" value="InterPro"/>
</dbReference>
<dbReference type="Pfam" id="PF01055">
    <property type="entry name" value="Glyco_hydro_31_2nd"/>
    <property type="match status" value="1"/>
</dbReference>
<accession>A0A5D9CWW6</accession>
<name>A0A5D9CWW6_HALER</name>
<dbReference type="EMBL" id="VTPU01000012">
    <property type="protein sequence ID" value="TZG35653.1"/>
    <property type="molecule type" value="Genomic_DNA"/>
</dbReference>
<feature type="domain" description="Glycoside hydrolase family 31 N-terminal" evidence="4">
    <location>
        <begin position="26"/>
        <end position="212"/>
    </location>
</feature>
<evidence type="ECO:0000256" key="2">
    <source>
        <dbReference type="RuleBase" id="RU361185"/>
    </source>
</evidence>
<dbReference type="RefSeq" id="WP_149322702.1">
    <property type="nucleotide sequence ID" value="NZ_JARWAH010000010.1"/>
</dbReference>
<dbReference type="SUPFAM" id="SSF51011">
    <property type="entry name" value="Glycosyl hydrolase domain"/>
    <property type="match status" value="1"/>
</dbReference>
<dbReference type="PANTHER" id="PTHR22762:SF165">
    <property type="entry name" value="PUTATIVE (AFU_ORTHOLOGUE AFUA_1G06560)-RELATED"/>
    <property type="match status" value="1"/>
</dbReference>
<dbReference type="InterPro" id="IPR048395">
    <property type="entry name" value="Glyco_hydro_31_C"/>
</dbReference>
<evidence type="ECO:0000256" key="1">
    <source>
        <dbReference type="ARBA" id="ARBA00007806"/>
    </source>
</evidence>
<dbReference type="Gene3D" id="3.20.20.80">
    <property type="entry name" value="Glycosidases"/>
    <property type="match status" value="1"/>
</dbReference>
<organism evidence="6 7">
    <name type="scientific">Halomonas eurihalina</name>
    <dbReference type="NCBI Taxonomy" id="42566"/>
    <lineage>
        <taxon>Bacteria</taxon>
        <taxon>Pseudomonadati</taxon>
        <taxon>Pseudomonadota</taxon>
        <taxon>Gammaproteobacteria</taxon>
        <taxon>Oceanospirillales</taxon>
        <taxon>Halomonadaceae</taxon>
        <taxon>Halomonas</taxon>
    </lineage>
</organism>
<dbReference type="InterPro" id="IPR017853">
    <property type="entry name" value="GH"/>
</dbReference>
<keyword evidence="7" id="KW-1185">Reference proteome</keyword>
<dbReference type="SUPFAM" id="SSF74650">
    <property type="entry name" value="Galactose mutarotase-like"/>
    <property type="match status" value="1"/>
</dbReference>